<dbReference type="FunFam" id="2.20.50.20:FF:000005">
    <property type="entry name" value="Vitellogenin 3"/>
    <property type="match status" value="1"/>
</dbReference>
<dbReference type="SMART" id="SM00638">
    <property type="entry name" value="LPD_N"/>
    <property type="match status" value="1"/>
</dbReference>
<dbReference type="InterPro" id="IPR037088">
    <property type="entry name" value="Vitellinogen_b-sht_shell_sf"/>
</dbReference>
<feature type="chain" id="PRO_5025384351" evidence="7">
    <location>
        <begin position="20"/>
        <end position="1206"/>
    </location>
</feature>
<dbReference type="FunFam" id="2.20.80.10:FF:000001">
    <property type="entry name" value="Vitellogenin 7"/>
    <property type="match status" value="1"/>
</dbReference>
<dbReference type="Proteomes" id="UP000472260">
    <property type="component" value="Unassembled WGS sequence"/>
</dbReference>
<keyword evidence="4 6" id="KW-1015">Disulfide bond</keyword>
<dbReference type="PANTHER" id="PTHR23345">
    <property type="entry name" value="VITELLOGENIN-RELATED"/>
    <property type="match status" value="1"/>
</dbReference>
<organism evidence="9 10">
    <name type="scientific">Sinocyclocheilus anshuiensis</name>
    <dbReference type="NCBI Taxonomy" id="1608454"/>
    <lineage>
        <taxon>Eukaryota</taxon>
        <taxon>Metazoa</taxon>
        <taxon>Chordata</taxon>
        <taxon>Craniata</taxon>
        <taxon>Vertebrata</taxon>
        <taxon>Euteleostomi</taxon>
        <taxon>Actinopterygii</taxon>
        <taxon>Neopterygii</taxon>
        <taxon>Teleostei</taxon>
        <taxon>Ostariophysi</taxon>
        <taxon>Cypriniformes</taxon>
        <taxon>Cyprinidae</taxon>
        <taxon>Cyprininae</taxon>
        <taxon>Sinocyclocheilus</taxon>
    </lineage>
</organism>
<dbReference type="Ensembl" id="ENSSANT00000061094.1">
    <property type="protein sequence ID" value="ENSSANP00000057417.1"/>
    <property type="gene ID" value="ENSSANG00000027698.1"/>
</dbReference>
<dbReference type="PANTHER" id="PTHR23345:SF29">
    <property type="entry name" value="VITELLOGENIN 3, PHOSVITINLESS"/>
    <property type="match status" value="1"/>
</dbReference>
<evidence type="ECO:0000313" key="9">
    <source>
        <dbReference type="Ensembl" id="ENSSANP00000057417.1"/>
    </source>
</evidence>
<dbReference type="Gene3D" id="2.20.50.20">
    <property type="entry name" value="Lipovitellin. Chain A, domain 3"/>
    <property type="match status" value="1"/>
</dbReference>
<keyword evidence="5" id="KW-0325">Glycoprotein</keyword>
<feature type="disulfide bond" evidence="6">
    <location>
        <begin position="155"/>
        <end position="181"/>
    </location>
</feature>
<dbReference type="InterPro" id="IPR001747">
    <property type="entry name" value="Vitellogenin_N"/>
</dbReference>
<dbReference type="InterPro" id="IPR015819">
    <property type="entry name" value="Lipid_transp_b-sht_shell"/>
</dbReference>
<reference evidence="9" key="1">
    <citation type="submission" date="2025-08" db="UniProtKB">
        <authorList>
            <consortium name="Ensembl"/>
        </authorList>
    </citation>
    <scope>IDENTIFICATION</scope>
</reference>
<name>A0A671PEM7_9TELE</name>
<evidence type="ECO:0000256" key="3">
    <source>
        <dbReference type="ARBA" id="ARBA00022761"/>
    </source>
</evidence>
<dbReference type="Pfam" id="PF09172">
    <property type="entry name" value="Vit_open_b-sht"/>
    <property type="match status" value="1"/>
</dbReference>
<keyword evidence="3" id="KW-0758">Storage protein</keyword>
<sequence>MLRLYLCLLVALADPFLNSKKTYEYKYEGLVRVGRELPDLIESALKLRCTFKIIGESPQTFVLQISNVDVEDFNGLPRKSVFSPSQKLTKRLSAEFSQPVVFEFSKGQITDIRTAPGVSNTVVNIVRGILGFLQVTVKTTQRFYELVELGIHGVCQSSYTVEEDNNAKELKVTQMVDITNCQQPAALYRGMALAPEDKFSKQRGESVVSTVKHTYTVKSTADGGLITKAFAQERQYFSPFNVKGGNSRMLALYLLKVSDTTDKIVTGQVQSRGNLMYRTEKVFNPIPVVMINLNEPVPKILDLIKRLAQANIYQVDSSSSTEVLNLIQLLRVATRDNLDQLWKQVLGNDEHRRGFLDLVVEVTDERILKFLETRFKAADITANEAGQALVVAFNHLSAEPVSVALAQEFLSIPLSKSQPLLWNTVVLAYGSLVYRYCVYTDPCPVTVVQPLLDMATSGLSKNSEEDMILALKALGNAAHPSSIKTLLKFLPGYTSGAEKLPTRVQSAAVLAFRLLASRDPHNVQDIVLNLFVQRTLPAEIRMLACMVLLETKPSIALISVISEVLLEETDLQVASFSYSLLKGIAKSRTPDNQHLSTACNIAMKILNPKLGHLSYRYSKNMHFDWFHDDFLFGTSADIYMLKNESLIPTKLMLKGKIHFIGRILQFLELGVHADGIKELFAGKIPQLKKDLGITDFLSDWQNLPKDRPLLTAYARVFGQEAFLMDVSGDSIQSIIKSFSASAGKESMVWQKIQDVQKGTSWHWTKPHLVYEARFIQPACLGLPVEISKYYSIVNAVTMKAKAEINPPPKEHLGELLSSDISLHTDGFAGVTKDHFVFHGINTDLFQCGVELKSKIISALPWAFDLKINIKEHKYEMNLTPSKTVTELFSVNSDVFAVLRNIEDPSLFKITPMMPETADSQQGLPLARILPTSRNDQPSLQTKQQCADAKIYGTAVCIEAEAKRAHYLHEYPLYYFLGRTRFSYQLEPAKGAKPIEKIQIQVTAGRKHPPGVSEIMNFTHRNLDATPEPVVTVKALGLSLPAKLLGYEGVAFNLPTAQRDNIEMIVSEVGEEANWKICANVKAHLRWGAECQTYDVSMRVSAACQPESKPSIHTKINWGALPSVFIMIEYVPGISYIMGFYQKYEKNQERQAAVTVVASSPETFDMRVKIPEVVFSLMSDYVIWFSCSLYGNFELRPLGVAMGNASS</sequence>
<dbReference type="GO" id="GO:0045735">
    <property type="term" value="F:nutrient reservoir activity"/>
    <property type="evidence" value="ECO:0007669"/>
    <property type="project" value="UniProtKB-KW"/>
</dbReference>
<evidence type="ECO:0000256" key="2">
    <source>
        <dbReference type="ARBA" id="ARBA00022729"/>
    </source>
</evidence>
<dbReference type="InterPro" id="IPR050733">
    <property type="entry name" value="Vitellogenin/Apolipophorin"/>
</dbReference>
<dbReference type="InterPro" id="IPR011030">
    <property type="entry name" value="Lipovitellin_superhlx_dom"/>
</dbReference>
<evidence type="ECO:0000256" key="1">
    <source>
        <dbReference type="ARBA" id="ARBA00022553"/>
    </source>
</evidence>
<dbReference type="GO" id="GO:0032355">
    <property type="term" value="P:response to estradiol"/>
    <property type="evidence" value="ECO:0007669"/>
    <property type="project" value="TreeGrafter"/>
</dbReference>
<dbReference type="GO" id="GO:0005319">
    <property type="term" value="F:lipid transporter activity"/>
    <property type="evidence" value="ECO:0007669"/>
    <property type="project" value="InterPro"/>
</dbReference>
<evidence type="ECO:0000256" key="4">
    <source>
        <dbReference type="ARBA" id="ARBA00023157"/>
    </source>
</evidence>
<dbReference type="Gene3D" id="1.25.10.20">
    <property type="entry name" value="Vitellinogen, superhelical"/>
    <property type="match status" value="1"/>
</dbReference>
<feature type="domain" description="Vitellogenin" evidence="8">
    <location>
        <begin position="17"/>
        <end position="652"/>
    </location>
</feature>
<gene>
    <name evidence="9" type="primary">vtg3</name>
</gene>
<comment type="caution">
    <text evidence="6">Lacks conserved residue(s) required for the propagation of feature annotation.</text>
</comment>
<dbReference type="SMART" id="SM01170">
    <property type="entry name" value="DUF1944"/>
    <property type="match status" value="1"/>
</dbReference>
<keyword evidence="10" id="KW-1185">Reference proteome</keyword>
<dbReference type="FunFam" id="1.25.10.20:FF:000002">
    <property type="entry name" value="Vitellogenin 7"/>
    <property type="match status" value="1"/>
</dbReference>
<dbReference type="InterPro" id="IPR015258">
    <property type="entry name" value="Vitellinogen_b-sht_shell"/>
</dbReference>
<evidence type="ECO:0000256" key="7">
    <source>
        <dbReference type="SAM" id="SignalP"/>
    </source>
</evidence>
<dbReference type="Pfam" id="PF01347">
    <property type="entry name" value="Vitellogenin_N"/>
    <property type="match status" value="1"/>
</dbReference>
<dbReference type="PROSITE" id="PS51211">
    <property type="entry name" value="VITELLOGENIN"/>
    <property type="match status" value="1"/>
</dbReference>
<dbReference type="Gene3D" id="2.20.90.10">
    <property type="entry name" value="Vitellinogen, beta-sheet shell domain"/>
    <property type="match status" value="1"/>
</dbReference>
<dbReference type="InterPro" id="IPR015816">
    <property type="entry name" value="Vitellinogen_b-sht_N"/>
</dbReference>
<dbReference type="InterPro" id="IPR015817">
    <property type="entry name" value="Vitellinogen_open_b-sht_sub1"/>
</dbReference>
<dbReference type="SMART" id="SM01169">
    <property type="entry name" value="DUF1943"/>
    <property type="match status" value="1"/>
</dbReference>
<dbReference type="GO" id="GO:0071391">
    <property type="term" value="P:cellular response to estrogen stimulus"/>
    <property type="evidence" value="ECO:0007669"/>
    <property type="project" value="TreeGrafter"/>
</dbReference>
<evidence type="ECO:0000256" key="5">
    <source>
        <dbReference type="ARBA" id="ARBA00023180"/>
    </source>
</evidence>
<dbReference type="SUPFAM" id="SSF48431">
    <property type="entry name" value="Lipovitellin-phosvitin complex, superhelical domain"/>
    <property type="match status" value="1"/>
</dbReference>
<evidence type="ECO:0000313" key="10">
    <source>
        <dbReference type="Proteomes" id="UP000472260"/>
    </source>
</evidence>
<keyword evidence="2 7" id="KW-0732">Signal</keyword>
<dbReference type="InterPro" id="IPR015255">
    <property type="entry name" value="Vitellinogen_open_b-sht"/>
</dbReference>
<proteinExistence type="predicted"/>
<dbReference type="Gene3D" id="2.30.230.10">
    <property type="entry name" value="Lipovitellin, beta-sheet shell regions, chain A"/>
    <property type="match status" value="1"/>
</dbReference>
<keyword evidence="1" id="KW-0597">Phosphoprotein</keyword>
<dbReference type="Gene3D" id="2.20.80.10">
    <property type="entry name" value="Lipovitellin-phosvitin complex, chain A, domain 4"/>
    <property type="match status" value="1"/>
</dbReference>
<dbReference type="AlphaFoldDB" id="A0A671PEM7"/>
<protein>
    <submittedName>
        <fullName evidence="9">Vitellogenin-like</fullName>
    </submittedName>
</protein>
<reference evidence="9" key="2">
    <citation type="submission" date="2025-09" db="UniProtKB">
        <authorList>
            <consortium name="Ensembl"/>
        </authorList>
    </citation>
    <scope>IDENTIFICATION</scope>
</reference>
<dbReference type="SUPFAM" id="SSF56968">
    <property type="entry name" value="Lipovitellin-phosvitin complex, beta-sheet shell regions"/>
    <property type="match status" value="3"/>
</dbReference>
<evidence type="ECO:0000256" key="6">
    <source>
        <dbReference type="PROSITE-ProRule" id="PRU00557"/>
    </source>
</evidence>
<evidence type="ECO:0000259" key="8">
    <source>
        <dbReference type="PROSITE" id="PS51211"/>
    </source>
</evidence>
<accession>A0A671PEM7</accession>
<feature type="signal peptide" evidence="7">
    <location>
        <begin position="1"/>
        <end position="19"/>
    </location>
</feature>
<dbReference type="Pfam" id="PF09175">
    <property type="entry name" value="Vit_b-sht_shell"/>
    <property type="match status" value="1"/>
</dbReference>